<organism evidence="2">
    <name type="scientific">Mimivirus LCMiAC01</name>
    <dbReference type="NCBI Taxonomy" id="2506608"/>
    <lineage>
        <taxon>Viruses</taxon>
        <taxon>Varidnaviria</taxon>
        <taxon>Bamfordvirae</taxon>
        <taxon>Nucleocytoviricota</taxon>
        <taxon>Megaviricetes</taxon>
        <taxon>Imitervirales</taxon>
        <taxon>Mimiviridae</taxon>
        <taxon>Klosneuvirinae</taxon>
    </lineage>
</organism>
<name>A0A481YZM6_9VIRU</name>
<dbReference type="EMBL" id="MK500389">
    <property type="protein sequence ID" value="QBK88460.1"/>
    <property type="molecule type" value="Genomic_DNA"/>
</dbReference>
<keyword evidence="1" id="KW-0175">Coiled coil</keyword>
<accession>A0A481YZM6</accession>
<sequence>MLRIDPFDIVQSQAQEAMQSQSQETMQSQAQETMQSQAQETIQAHAIVIRLSNNIVGTIPSSAFDEEDEEDEEKKNDWYTASCKYENEKTMLDALIVDIDEIYTKNLNVRDVQQFIELFSGSWKNFSTNLILFDDTKRFSTVSIQCCLAFAGFICKTDFDRSVFDMKHTLTLEVSRRRQIKIKTRQFENEEQKKRRLLKQKRTEQANAKREKKRLDLAYGKRPIIGHHITERFVGWGYEFAYGEYWEGDPITEVTKVPILGKRPKQNFWYDDDDEYDDELY</sequence>
<evidence type="ECO:0000313" key="2">
    <source>
        <dbReference type="EMBL" id="QBK88460.1"/>
    </source>
</evidence>
<protein>
    <submittedName>
        <fullName evidence="2">Uncharacterized protein</fullName>
    </submittedName>
</protein>
<feature type="coiled-coil region" evidence="1">
    <location>
        <begin position="180"/>
        <end position="218"/>
    </location>
</feature>
<reference evidence="2" key="1">
    <citation type="journal article" date="2019" name="MBio">
        <title>Virus Genomes from Deep Sea Sediments Expand the Ocean Megavirome and Support Independent Origins of Viral Gigantism.</title>
        <authorList>
            <person name="Backstrom D."/>
            <person name="Yutin N."/>
            <person name="Jorgensen S.L."/>
            <person name="Dharamshi J."/>
            <person name="Homa F."/>
            <person name="Zaremba-Niedwiedzka K."/>
            <person name="Spang A."/>
            <person name="Wolf Y.I."/>
            <person name="Koonin E.V."/>
            <person name="Ettema T.J."/>
        </authorList>
    </citation>
    <scope>NUCLEOTIDE SEQUENCE</scope>
</reference>
<proteinExistence type="predicted"/>
<gene>
    <name evidence="2" type="ORF">LCMiAC01_01370</name>
</gene>
<evidence type="ECO:0000256" key="1">
    <source>
        <dbReference type="SAM" id="Coils"/>
    </source>
</evidence>